<evidence type="ECO:0000256" key="2">
    <source>
        <dbReference type="ARBA" id="ARBA00022692"/>
    </source>
</evidence>
<gene>
    <name evidence="7" type="ORF">SDC9_67291</name>
</gene>
<sequence>MKTKQIGAFSCWKEKHKGFWQFILFVLVSGVTTLVDLGTFALFRFWLLVPLRDQAFFWGPFRYSVENGGLTVFGAFAVSFAVSQTFNFFLQRKTTFRANNNIATSAVMYAVMVVGVYFVQLYLPTLLRTSLAGVFGEALGDIAMKLINMTVSMLIQFPMNKYVIMRNSNKQMDPVCVNECTSECTDERPQKS</sequence>
<dbReference type="GO" id="GO:0016020">
    <property type="term" value="C:membrane"/>
    <property type="evidence" value="ECO:0007669"/>
    <property type="project" value="UniProtKB-SubCell"/>
</dbReference>
<keyword evidence="4 5" id="KW-0472">Membrane</keyword>
<dbReference type="GO" id="GO:0000271">
    <property type="term" value="P:polysaccharide biosynthetic process"/>
    <property type="evidence" value="ECO:0007669"/>
    <property type="project" value="InterPro"/>
</dbReference>
<reference evidence="7" key="1">
    <citation type="submission" date="2019-08" db="EMBL/GenBank/DDBJ databases">
        <authorList>
            <person name="Kucharzyk K."/>
            <person name="Murdoch R.W."/>
            <person name="Higgins S."/>
            <person name="Loffler F."/>
        </authorList>
    </citation>
    <scope>NUCLEOTIDE SEQUENCE</scope>
</reference>
<accession>A0A644Y2W4</accession>
<name>A0A644Y2W4_9ZZZZ</name>
<keyword evidence="3 5" id="KW-1133">Transmembrane helix</keyword>
<feature type="transmembrane region" description="Helical" evidence="5">
    <location>
        <begin position="22"/>
        <end position="49"/>
    </location>
</feature>
<keyword evidence="2 5" id="KW-0812">Transmembrane</keyword>
<evidence type="ECO:0000256" key="3">
    <source>
        <dbReference type="ARBA" id="ARBA00022989"/>
    </source>
</evidence>
<comment type="caution">
    <text evidence="7">The sequence shown here is derived from an EMBL/GenBank/DDBJ whole genome shotgun (WGS) entry which is preliminary data.</text>
</comment>
<dbReference type="AlphaFoldDB" id="A0A644Y2W4"/>
<dbReference type="Pfam" id="PF04138">
    <property type="entry name" value="GtrA_DPMS_TM"/>
    <property type="match status" value="1"/>
</dbReference>
<feature type="domain" description="GtrA/DPMS transmembrane" evidence="6">
    <location>
        <begin position="25"/>
        <end position="164"/>
    </location>
</feature>
<evidence type="ECO:0000256" key="5">
    <source>
        <dbReference type="SAM" id="Phobius"/>
    </source>
</evidence>
<evidence type="ECO:0000259" key="6">
    <source>
        <dbReference type="Pfam" id="PF04138"/>
    </source>
</evidence>
<protein>
    <recommendedName>
        <fullName evidence="6">GtrA/DPMS transmembrane domain-containing protein</fullName>
    </recommendedName>
</protein>
<evidence type="ECO:0000256" key="1">
    <source>
        <dbReference type="ARBA" id="ARBA00004141"/>
    </source>
</evidence>
<proteinExistence type="predicted"/>
<evidence type="ECO:0000313" key="7">
    <source>
        <dbReference type="EMBL" id="MPM20853.1"/>
    </source>
</evidence>
<organism evidence="7">
    <name type="scientific">bioreactor metagenome</name>
    <dbReference type="NCBI Taxonomy" id="1076179"/>
    <lineage>
        <taxon>unclassified sequences</taxon>
        <taxon>metagenomes</taxon>
        <taxon>ecological metagenomes</taxon>
    </lineage>
</organism>
<feature type="transmembrane region" description="Helical" evidence="5">
    <location>
        <begin position="69"/>
        <end position="90"/>
    </location>
</feature>
<feature type="transmembrane region" description="Helical" evidence="5">
    <location>
        <begin position="102"/>
        <end position="122"/>
    </location>
</feature>
<comment type="subcellular location">
    <subcellularLocation>
        <location evidence="1">Membrane</location>
        <topology evidence="1">Multi-pass membrane protein</topology>
    </subcellularLocation>
</comment>
<dbReference type="InterPro" id="IPR007267">
    <property type="entry name" value="GtrA_DPMS_TM"/>
</dbReference>
<dbReference type="EMBL" id="VSSQ01003470">
    <property type="protein sequence ID" value="MPM20853.1"/>
    <property type="molecule type" value="Genomic_DNA"/>
</dbReference>
<evidence type="ECO:0000256" key="4">
    <source>
        <dbReference type="ARBA" id="ARBA00023136"/>
    </source>
</evidence>